<dbReference type="PROSITE" id="PS51644">
    <property type="entry name" value="HTH_OST"/>
    <property type="match status" value="1"/>
</dbReference>
<reference evidence="3" key="1">
    <citation type="submission" date="2024-05" db="EMBL/GenBank/DDBJ databases">
        <authorList>
            <person name="Kim S."/>
            <person name="Heo J."/>
            <person name="Choi H."/>
            <person name="Choi Y."/>
            <person name="Kwon S.-W."/>
            <person name="Kim Y."/>
        </authorList>
    </citation>
    <scope>NUCLEOTIDE SEQUENCE</scope>
    <source>
        <strain evidence="3">KACC 23699</strain>
    </source>
</reference>
<dbReference type="CDD" id="cd10146">
    <property type="entry name" value="LabA_like_C"/>
    <property type="match status" value="1"/>
</dbReference>
<evidence type="ECO:0000256" key="1">
    <source>
        <dbReference type="SAM" id="MobiDB-lite"/>
    </source>
</evidence>
<dbReference type="InterPro" id="IPR041966">
    <property type="entry name" value="LOTUS-like"/>
</dbReference>
<feature type="compositionally biased region" description="Acidic residues" evidence="1">
    <location>
        <begin position="145"/>
        <end position="159"/>
    </location>
</feature>
<dbReference type="PANTHER" id="PTHR35811">
    <property type="entry name" value="SLR1870 PROTEIN"/>
    <property type="match status" value="1"/>
</dbReference>
<dbReference type="GO" id="GO:0004540">
    <property type="term" value="F:RNA nuclease activity"/>
    <property type="evidence" value="ECO:0007669"/>
    <property type="project" value="InterPro"/>
</dbReference>
<organism evidence="3">
    <name type="scientific">Pedococcus sp. KACC 23699</name>
    <dbReference type="NCBI Taxonomy" id="3149228"/>
    <lineage>
        <taxon>Bacteria</taxon>
        <taxon>Bacillati</taxon>
        <taxon>Actinomycetota</taxon>
        <taxon>Actinomycetes</taxon>
        <taxon>Micrococcales</taxon>
        <taxon>Intrasporangiaceae</taxon>
        <taxon>Pedococcus</taxon>
    </lineage>
</organism>
<dbReference type="EMBL" id="CP157483">
    <property type="protein sequence ID" value="XBO44846.1"/>
    <property type="molecule type" value="Genomic_DNA"/>
</dbReference>
<name>A0AAU7JX76_9MICO</name>
<dbReference type="Gene3D" id="3.30.420.610">
    <property type="entry name" value="LOTUS domain-like"/>
    <property type="match status" value="1"/>
</dbReference>
<dbReference type="InterPro" id="IPR025605">
    <property type="entry name" value="OST-HTH/LOTUS_dom"/>
</dbReference>
<feature type="region of interest" description="Disordered" evidence="1">
    <location>
        <begin position="145"/>
        <end position="188"/>
    </location>
</feature>
<evidence type="ECO:0000259" key="2">
    <source>
        <dbReference type="PROSITE" id="PS51644"/>
    </source>
</evidence>
<accession>A0AAU7JX76</accession>
<proteinExistence type="predicted"/>
<sequence length="314" mass="33545">MDPRARIALLIDADNSSAKKLDLILSELSKLGETSIRRAYGNWTKPGLRPWTEVLHANAILPMQQFDYSRGKNASDMAMVVDAMALLYNDHPDAFGIVSSDADFTPLVMHLRAKGAQVYGFGEAKTPEPFQTACTKFLRLDQLSEPDEEVAEPVGEEAPDAPADGAVPETAASGSASTAAAATTTAKRTTARKKAATAAAAEAARTAPKTAAAAKTAAAKTADTAAPVRRSPSDLKGDARLVRMLRNAAEGAADEEGWARVSTIGQYISNQSSFDSRNYGYGSLIKLLKAIELFEIRDEGKQTLSVRDKRRSKA</sequence>
<dbReference type="AlphaFoldDB" id="A0AAU7JX76"/>
<dbReference type="Pfam" id="PF01936">
    <property type="entry name" value="NYN"/>
    <property type="match status" value="1"/>
</dbReference>
<evidence type="ECO:0000313" key="3">
    <source>
        <dbReference type="EMBL" id="XBO44846.1"/>
    </source>
</evidence>
<feature type="compositionally biased region" description="Low complexity" evidence="1">
    <location>
        <begin position="160"/>
        <end position="188"/>
    </location>
</feature>
<dbReference type="Gene3D" id="3.40.50.1010">
    <property type="entry name" value="5'-nuclease"/>
    <property type="match status" value="1"/>
</dbReference>
<protein>
    <submittedName>
        <fullName evidence="3">NYN domain-containing protein</fullName>
    </submittedName>
</protein>
<dbReference type="InterPro" id="IPR021139">
    <property type="entry name" value="NYN"/>
</dbReference>
<gene>
    <name evidence="3" type="ORF">ABEG17_05760</name>
</gene>
<dbReference type="CDD" id="cd11297">
    <property type="entry name" value="PIN_LabA-like_N_1"/>
    <property type="match status" value="1"/>
</dbReference>
<dbReference type="Pfam" id="PF12872">
    <property type="entry name" value="OST-HTH"/>
    <property type="match status" value="1"/>
</dbReference>
<dbReference type="PANTHER" id="PTHR35811:SF1">
    <property type="entry name" value="HTH OST-TYPE DOMAIN-CONTAINING PROTEIN"/>
    <property type="match status" value="1"/>
</dbReference>
<dbReference type="RefSeq" id="WP_406832330.1">
    <property type="nucleotide sequence ID" value="NZ_CP157483.1"/>
</dbReference>
<feature type="domain" description="HTH OST-type" evidence="2">
    <location>
        <begin position="237"/>
        <end position="310"/>
    </location>
</feature>